<evidence type="ECO:0000313" key="1">
    <source>
        <dbReference type="EMBL" id="CDW22745.1"/>
    </source>
</evidence>
<dbReference type="AlphaFoldDB" id="A0A0K2TA90"/>
<reference evidence="1" key="1">
    <citation type="submission" date="2014-05" db="EMBL/GenBank/DDBJ databases">
        <authorList>
            <person name="Chronopoulou M."/>
        </authorList>
    </citation>
    <scope>NUCLEOTIDE SEQUENCE</scope>
    <source>
        <tissue evidence="1">Whole organism</tissue>
    </source>
</reference>
<dbReference type="EMBL" id="HACA01005384">
    <property type="protein sequence ID" value="CDW22745.1"/>
    <property type="molecule type" value="Transcribed_RNA"/>
</dbReference>
<organism evidence="1">
    <name type="scientific">Lepeophtheirus salmonis</name>
    <name type="common">Salmon louse</name>
    <name type="synonym">Caligus salmonis</name>
    <dbReference type="NCBI Taxonomy" id="72036"/>
    <lineage>
        <taxon>Eukaryota</taxon>
        <taxon>Metazoa</taxon>
        <taxon>Ecdysozoa</taxon>
        <taxon>Arthropoda</taxon>
        <taxon>Crustacea</taxon>
        <taxon>Multicrustacea</taxon>
        <taxon>Hexanauplia</taxon>
        <taxon>Copepoda</taxon>
        <taxon>Siphonostomatoida</taxon>
        <taxon>Caligidae</taxon>
        <taxon>Lepeophtheirus</taxon>
    </lineage>
</organism>
<proteinExistence type="predicted"/>
<accession>A0A0K2TA90</accession>
<sequence>MNDDPRSQKSPIQTLTGMGIHTMNILSIKENEISRVIHKNDKNLVQRSRFQNIKFIVLNVC</sequence>
<name>A0A0K2TA90_LEPSM</name>
<protein>
    <submittedName>
        <fullName evidence="1">Uncharacterized protein</fullName>
    </submittedName>
</protein>